<organism evidence="1 2">
    <name type="scientific">Thermoproteus sp. AZ2</name>
    <dbReference type="NCBI Taxonomy" id="1609232"/>
    <lineage>
        <taxon>Archaea</taxon>
        <taxon>Thermoproteota</taxon>
        <taxon>Thermoprotei</taxon>
        <taxon>Thermoproteales</taxon>
        <taxon>Thermoproteaceae</taxon>
        <taxon>Thermoproteus</taxon>
    </lineage>
</organism>
<dbReference type="Proteomes" id="UP000033636">
    <property type="component" value="Unassembled WGS sequence"/>
</dbReference>
<dbReference type="EMBL" id="JZWT02000018">
    <property type="protein sequence ID" value="MFB6491014.1"/>
    <property type="molecule type" value="Genomic_DNA"/>
</dbReference>
<evidence type="ECO:0000313" key="1">
    <source>
        <dbReference type="EMBL" id="MFB6491014.1"/>
    </source>
</evidence>
<sequence>MRVDDLIRLAYLFGVLAFALALYLILHPYSVHVYYSGPLKPLNISVSGTVVLQLNNTSPSPAEVPVAVKGSVLGAPFNATVTISIPPRSLASYNYTYIDYIEINSSNSNIYLSIIGLKITLLNVVLTIIMLIFFILMVAFLVVGFLYRTTYTYKRPQKSKNENLKSTLLPFL</sequence>
<name>A0ACC6V2T5_9CREN</name>
<evidence type="ECO:0000313" key="2">
    <source>
        <dbReference type="Proteomes" id="UP000033636"/>
    </source>
</evidence>
<protein>
    <submittedName>
        <fullName evidence="1">Uncharacterized protein</fullName>
    </submittedName>
</protein>
<comment type="caution">
    <text evidence="1">The sequence shown here is derived from an EMBL/GenBank/DDBJ whole genome shotgun (WGS) entry which is preliminary data.</text>
</comment>
<accession>A0ACC6V2T5</accession>
<gene>
    <name evidence="1" type="ORF">TU35_007200</name>
</gene>
<reference evidence="1" key="1">
    <citation type="submission" date="2024-07" db="EMBL/GenBank/DDBJ databases">
        <title>Metagenome and Metagenome-Assembled Genomes of Archaea from a hot spring from the geothermal field of Los Azufres, Mexico.</title>
        <authorList>
            <person name="Marin-Paredes R."/>
            <person name="Martinez-Romero E."/>
            <person name="Servin-Garciduenas L.E."/>
        </authorList>
    </citation>
    <scope>NUCLEOTIDE SEQUENCE</scope>
</reference>
<proteinExistence type="predicted"/>